<dbReference type="PANTHER" id="PTHR46663">
    <property type="entry name" value="DIGUANYLATE CYCLASE DGCT-RELATED"/>
    <property type="match status" value="1"/>
</dbReference>
<dbReference type="OrthoDB" id="9812260at2"/>
<accession>A0A840GC82</accession>
<dbReference type="InterPro" id="IPR043128">
    <property type="entry name" value="Rev_trsase/Diguanyl_cyclase"/>
</dbReference>
<dbReference type="AlphaFoldDB" id="A0A840GC82"/>
<name>A0A840GC82_RHOTE</name>
<keyword evidence="3" id="KW-1185">Reference proteome</keyword>
<dbReference type="InterPro" id="IPR000160">
    <property type="entry name" value="GGDEF_dom"/>
</dbReference>
<dbReference type="GO" id="GO:0003824">
    <property type="term" value="F:catalytic activity"/>
    <property type="evidence" value="ECO:0007669"/>
    <property type="project" value="UniProtKB-ARBA"/>
</dbReference>
<dbReference type="RefSeq" id="WP_153117483.1">
    <property type="nucleotide sequence ID" value="NZ_JACIGE010000010.1"/>
</dbReference>
<dbReference type="InterPro" id="IPR029787">
    <property type="entry name" value="Nucleotide_cyclase"/>
</dbReference>
<evidence type="ECO:0000313" key="2">
    <source>
        <dbReference type="EMBL" id="MBB4248258.1"/>
    </source>
</evidence>
<protein>
    <submittedName>
        <fullName evidence="2">Diguanylate cyclase (GGDEF)-like protein</fullName>
    </submittedName>
</protein>
<sequence>MKKEQTALLLRPPEPAISLTQVLGQSERVRDIVEECADDLSLVNAGLKRELQEVDVSPGVESALEKSEVVESKVQDASEALAAVNSALKDEVRERAVIDEQLATLTRQADEARRASLHDPLTGLPNRALFNDRLSHGLASANRNGLPLAVMFIDLDDFKRINDSYGHDVGDLVPQTIAGRLKETTREDDTVCRHGGDEFLYILMEIDSERDLATVAEKIINAVQAPCDIRVRDVDTRLSVNPSIGISIFPKDGITADALLDLADKAMYRAKQAKTGYSFAGAA</sequence>
<dbReference type="PANTHER" id="PTHR46663:SF2">
    <property type="entry name" value="GGDEF DOMAIN-CONTAINING PROTEIN"/>
    <property type="match status" value="1"/>
</dbReference>
<dbReference type="InterPro" id="IPR052163">
    <property type="entry name" value="DGC-Regulatory_Protein"/>
</dbReference>
<dbReference type="FunFam" id="3.30.70.270:FF:000001">
    <property type="entry name" value="Diguanylate cyclase domain protein"/>
    <property type="match status" value="1"/>
</dbReference>
<dbReference type="Pfam" id="PF00990">
    <property type="entry name" value="GGDEF"/>
    <property type="match status" value="1"/>
</dbReference>
<reference evidence="2 3" key="1">
    <citation type="submission" date="2020-08" db="EMBL/GenBank/DDBJ databases">
        <title>Genome sequencing of Purple Non-Sulfur Bacteria from various extreme environments.</title>
        <authorList>
            <person name="Mayer M."/>
        </authorList>
    </citation>
    <scope>NUCLEOTIDE SEQUENCE [LARGE SCALE GENOMIC DNA]</scope>
    <source>
        <strain evidence="2 3">2761</strain>
    </source>
</reference>
<evidence type="ECO:0000313" key="3">
    <source>
        <dbReference type="Proteomes" id="UP000587070"/>
    </source>
</evidence>
<evidence type="ECO:0000259" key="1">
    <source>
        <dbReference type="PROSITE" id="PS50887"/>
    </source>
</evidence>
<feature type="domain" description="GGDEF" evidence="1">
    <location>
        <begin position="146"/>
        <end position="283"/>
    </location>
</feature>
<dbReference type="Gene3D" id="3.30.70.270">
    <property type="match status" value="1"/>
</dbReference>
<proteinExistence type="predicted"/>
<dbReference type="NCBIfam" id="TIGR00254">
    <property type="entry name" value="GGDEF"/>
    <property type="match status" value="1"/>
</dbReference>
<dbReference type="SUPFAM" id="SSF55073">
    <property type="entry name" value="Nucleotide cyclase"/>
    <property type="match status" value="1"/>
</dbReference>
<comment type="caution">
    <text evidence="2">The sequence shown here is derived from an EMBL/GenBank/DDBJ whole genome shotgun (WGS) entry which is preliminary data.</text>
</comment>
<dbReference type="SMART" id="SM00267">
    <property type="entry name" value="GGDEF"/>
    <property type="match status" value="1"/>
</dbReference>
<dbReference type="PROSITE" id="PS50887">
    <property type="entry name" value="GGDEF"/>
    <property type="match status" value="1"/>
</dbReference>
<dbReference type="CDD" id="cd01949">
    <property type="entry name" value="GGDEF"/>
    <property type="match status" value="1"/>
</dbReference>
<dbReference type="Proteomes" id="UP000587070">
    <property type="component" value="Unassembled WGS sequence"/>
</dbReference>
<gene>
    <name evidence="2" type="ORF">GGD90_002650</name>
</gene>
<dbReference type="EMBL" id="JACIGE010000010">
    <property type="protein sequence ID" value="MBB4248258.1"/>
    <property type="molecule type" value="Genomic_DNA"/>
</dbReference>
<organism evidence="2 3">
    <name type="scientific">Rhodocyclus tenuis</name>
    <name type="common">Rhodospirillum tenue</name>
    <dbReference type="NCBI Taxonomy" id="1066"/>
    <lineage>
        <taxon>Bacteria</taxon>
        <taxon>Pseudomonadati</taxon>
        <taxon>Pseudomonadota</taxon>
        <taxon>Betaproteobacteria</taxon>
        <taxon>Rhodocyclales</taxon>
        <taxon>Rhodocyclaceae</taxon>
        <taxon>Rhodocyclus</taxon>
    </lineage>
</organism>